<sequence>MQKRRFKRKKPSNKMKQALSLIGEVKGKGSNDVSSSEVIKALQKAFSLEEGSLVASFNKEQHIEEEGELNKVYQKDKEEELKAMIFEKPIEEMGRHLKPFYIRAHINNKTLSQVIVDGGDVLNAMPTNTLKKIGKGMENLTTTNMKMINFTAGDTHALGVLVIDITVGTKTKKTILFVVDAKPMYTCYDTIASVGMFLDED</sequence>
<organism evidence="1">
    <name type="scientific">Glycine max</name>
    <name type="common">Soybean</name>
    <name type="synonym">Glycine hispida</name>
    <dbReference type="NCBI Taxonomy" id="3847"/>
    <lineage>
        <taxon>Eukaryota</taxon>
        <taxon>Viridiplantae</taxon>
        <taxon>Streptophyta</taxon>
        <taxon>Embryophyta</taxon>
        <taxon>Tracheophyta</taxon>
        <taxon>Spermatophyta</taxon>
        <taxon>Magnoliopsida</taxon>
        <taxon>eudicotyledons</taxon>
        <taxon>Gunneridae</taxon>
        <taxon>Pentapetalae</taxon>
        <taxon>rosids</taxon>
        <taxon>fabids</taxon>
        <taxon>Fabales</taxon>
        <taxon>Fabaceae</taxon>
        <taxon>Papilionoideae</taxon>
        <taxon>50 kb inversion clade</taxon>
        <taxon>NPAAA clade</taxon>
        <taxon>indigoferoid/millettioid clade</taxon>
        <taxon>Phaseoleae</taxon>
        <taxon>Glycine</taxon>
        <taxon>Glycine subgen. Soja</taxon>
    </lineage>
</organism>
<evidence type="ECO:0000313" key="2">
    <source>
        <dbReference type="EnsemblPlants" id="KRH26067"/>
    </source>
</evidence>
<evidence type="ECO:0008006" key="4">
    <source>
        <dbReference type="Google" id="ProtNLM"/>
    </source>
</evidence>
<dbReference type="Gene3D" id="2.40.70.10">
    <property type="entry name" value="Acid Proteases"/>
    <property type="match status" value="1"/>
</dbReference>
<dbReference type="AlphaFoldDB" id="A0A0R0HE42"/>
<reference evidence="2" key="2">
    <citation type="submission" date="2018-02" db="UniProtKB">
        <authorList>
            <consortium name="EnsemblPlants"/>
        </authorList>
    </citation>
    <scope>IDENTIFICATION</scope>
    <source>
        <strain evidence="2">Williams 82</strain>
    </source>
</reference>
<dbReference type="STRING" id="3847.A0A0R0HE42"/>
<evidence type="ECO:0000313" key="3">
    <source>
        <dbReference type="Proteomes" id="UP000008827"/>
    </source>
</evidence>
<dbReference type="EnsemblPlants" id="KRH26067">
    <property type="protein sequence ID" value="KRH26067"/>
    <property type="gene ID" value="GLYMA_12G150000"/>
</dbReference>
<keyword evidence="3" id="KW-1185">Reference proteome</keyword>
<reference evidence="1" key="3">
    <citation type="submission" date="2018-07" db="EMBL/GenBank/DDBJ databases">
        <title>WGS assembly of Glycine max.</title>
        <authorList>
            <person name="Schmutz J."/>
            <person name="Cannon S."/>
            <person name="Schlueter J."/>
            <person name="Ma J."/>
            <person name="Mitros T."/>
            <person name="Nelson W."/>
            <person name="Hyten D."/>
            <person name="Song Q."/>
            <person name="Thelen J."/>
            <person name="Cheng J."/>
            <person name="Xu D."/>
            <person name="Hellsten U."/>
            <person name="May G."/>
            <person name="Yu Y."/>
            <person name="Sakurai T."/>
            <person name="Umezawa T."/>
            <person name="Bhattacharyya M."/>
            <person name="Sandhu D."/>
            <person name="Valliyodan B."/>
            <person name="Lindquist E."/>
            <person name="Peto M."/>
            <person name="Grant D."/>
            <person name="Shu S."/>
            <person name="Goodstein D."/>
            <person name="Barry K."/>
            <person name="Futrell-Griggs M."/>
            <person name="Abernathy B."/>
            <person name="Du J."/>
            <person name="Tian Z."/>
            <person name="Zhu L."/>
            <person name="Gill N."/>
            <person name="Joshi T."/>
            <person name="Libault M."/>
            <person name="Sethuraman A."/>
            <person name="Zhang X."/>
            <person name="Shinozaki K."/>
            <person name="Nguyen H."/>
            <person name="Wing R."/>
            <person name="Cregan P."/>
            <person name="Specht J."/>
            <person name="Grimwood J."/>
            <person name="Rokhsar D."/>
            <person name="Stacey G."/>
            <person name="Shoemaker R."/>
            <person name="Jackson S."/>
        </authorList>
    </citation>
    <scope>NUCLEOTIDE SEQUENCE</scope>
    <source>
        <tissue evidence="1">Callus</tissue>
    </source>
</reference>
<dbReference type="EMBL" id="CM000845">
    <property type="protein sequence ID" value="KRH26067.1"/>
    <property type="molecule type" value="Genomic_DNA"/>
</dbReference>
<dbReference type="Proteomes" id="UP000008827">
    <property type="component" value="Chromosome 12"/>
</dbReference>
<evidence type="ECO:0000313" key="1">
    <source>
        <dbReference type="EMBL" id="KRH26067.1"/>
    </source>
</evidence>
<proteinExistence type="predicted"/>
<dbReference type="Gramene" id="KRH26067">
    <property type="protein sequence ID" value="KRH26067"/>
    <property type="gene ID" value="GLYMA_12G150000"/>
</dbReference>
<protein>
    <recommendedName>
        <fullName evidence="4">Aspartic peptidase DDI1-type domain-containing protein</fullName>
    </recommendedName>
</protein>
<dbReference type="InParanoid" id="A0A0R0HE42"/>
<dbReference type="InterPro" id="IPR021109">
    <property type="entry name" value="Peptidase_aspartic_dom_sf"/>
</dbReference>
<reference evidence="1 2" key="1">
    <citation type="journal article" date="2010" name="Nature">
        <title>Genome sequence of the palaeopolyploid soybean.</title>
        <authorList>
            <person name="Schmutz J."/>
            <person name="Cannon S.B."/>
            <person name="Schlueter J."/>
            <person name="Ma J."/>
            <person name="Mitros T."/>
            <person name="Nelson W."/>
            <person name="Hyten D.L."/>
            <person name="Song Q."/>
            <person name="Thelen J.J."/>
            <person name="Cheng J."/>
            <person name="Xu D."/>
            <person name="Hellsten U."/>
            <person name="May G.D."/>
            <person name="Yu Y."/>
            <person name="Sakurai T."/>
            <person name="Umezawa T."/>
            <person name="Bhattacharyya M.K."/>
            <person name="Sandhu D."/>
            <person name="Valliyodan B."/>
            <person name="Lindquist E."/>
            <person name="Peto M."/>
            <person name="Grant D."/>
            <person name="Shu S."/>
            <person name="Goodstein D."/>
            <person name="Barry K."/>
            <person name="Futrell-Griggs M."/>
            <person name="Abernathy B."/>
            <person name="Du J."/>
            <person name="Tian Z."/>
            <person name="Zhu L."/>
            <person name="Gill N."/>
            <person name="Joshi T."/>
            <person name="Libault M."/>
            <person name="Sethuraman A."/>
            <person name="Zhang X.-C."/>
            <person name="Shinozaki K."/>
            <person name="Nguyen H.T."/>
            <person name="Wing R.A."/>
            <person name="Cregan P."/>
            <person name="Specht J."/>
            <person name="Grimwood J."/>
            <person name="Rokhsar D."/>
            <person name="Stacey G."/>
            <person name="Shoemaker R.C."/>
            <person name="Jackson S.A."/>
        </authorList>
    </citation>
    <scope>NUCLEOTIDE SEQUENCE</scope>
    <source>
        <strain evidence="2">cv. Williams 82</strain>
        <tissue evidence="1">Callus</tissue>
    </source>
</reference>
<name>A0A0R0HE42_SOYBN</name>
<accession>A0A0R0HE42</accession>
<gene>
    <name evidence="1" type="ORF">GLYMA_12G150000</name>
</gene>